<name>A0ABZ0UMU4_9FIRM</name>
<evidence type="ECO:0000313" key="1">
    <source>
        <dbReference type="EMBL" id="WPX76551.1"/>
    </source>
</evidence>
<keyword evidence="2" id="KW-1185">Reference proteome</keyword>
<dbReference type="Proteomes" id="UP001325248">
    <property type="component" value="Chromosome"/>
</dbReference>
<gene>
    <name evidence="1" type="ORF">BLCOC_49370</name>
</gene>
<protein>
    <submittedName>
        <fullName evidence="1">Uncharacterized protein</fullName>
    </submittedName>
</protein>
<evidence type="ECO:0000313" key="2">
    <source>
        <dbReference type="Proteomes" id="UP001325248"/>
    </source>
</evidence>
<proteinExistence type="predicted"/>
<dbReference type="EMBL" id="CP136422">
    <property type="protein sequence ID" value="WPX76551.1"/>
    <property type="molecule type" value="Genomic_DNA"/>
</dbReference>
<organism evidence="1 2">
    <name type="scientific">Blautia producta</name>
    <dbReference type="NCBI Taxonomy" id="33035"/>
    <lineage>
        <taxon>Bacteria</taxon>
        <taxon>Bacillati</taxon>
        <taxon>Bacillota</taxon>
        <taxon>Clostridia</taxon>
        <taxon>Lachnospirales</taxon>
        <taxon>Lachnospiraceae</taxon>
        <taxon>Blautia</taxon>
    </lineage>
</organism>
<reference evidence="1" key="1">
    <citation type="submission" date="2023-10" db="EMBL/GenBank/DDBJ databases">
        <title>Genome sequence of Blautia coccoides DSM 935.</title>
        <authorList>
            <person name="Boeer T."/>
            <person name="Bengelsdorf F.R."/>
            <person name="Daniel R."/>
            <person name="Poehlein A."/>
        </authorList>
    </citation>
    <scope>NUCLEOTIDE SEQUENCE [LARGE SCALE GENOMIC DNA]</scope>
    <source>
        <strain evidence="1">DSM 935</strain>
    </source>
</reference>
<sequence>MSNKMKEEERKRLSGHIRKCLESQKDQEFILQIPLKRGASESEKKIRN</sequence>
<accession>A0ABZ0UMU4</accession>